<name>A0A1F8BA92_9BACT</name>
<sequence>MKNIISRFIRLGEIFSVSLPLGWAIFVRLRKNGNTSKKTVLLRESLEKLGSVFIKLGQMLALRPDVIPDIYCNELYKLLDEVPSFPKSQVEDVIRQELGSNTDELFNEFDSTPVASASFAQVHKATLKNGTLVAVKVQRPNAKKLVESDLSILRKIAWLVDILFRPSNKLSNIVEEFASWTKDELNYELEAANIEKFNEVEKLVKDGIRGPKVYRRFSTPKVLTMEYIGGFNLSHIIRSKKEKNSAILKDLELLGFNGKEIVGHLIRNTLEMSHIHGFFHADPHPANIIFTRDKELVFIDFGIMGTLSKRERVLILKYLRSMMTGNSTESFNTLITLCGVFSSDNLNAVKSEYDLLVKKITDTFGAKTYLEQQKESGPILVESLNLLQRNGFKVPVSIVRYFKGFETIEGLIFALYPELQIKNMVKEFRRVSIMNIIDSLPESLEEKGLNEIVLKIIGSIEDGLLLKN</sequence>
<protein>
    <recommendedName>
        <fullName evidence="2">Protein kinase domain-containing protein</fullName>
    </recommendedName>
</protein>
<dbReference type="InterPro" id="IPR011009">
    <property type="entry name" value="Kinase-like_dom_sf"/>
</dbReference>
<reference evidence="3 4" key="1">
    <citation type="journal article" date="2016" name="Nat. Commun.">
        <title>Thousands of microbial genomes shed light on interconnected biogeochemical processes in an aquifer system.</title>
        <authorList>
            <person name="Anantharaman K."/>
            <person name="Brown C.T."/>
            <person name="Hug L.A."/>
            <person name="Sharon I."/>
            <person name="Castelle C.J."/>
            <person name="Probst A.J."/>
            <person name="Thomas B.C."/>
            <person name="Singh A."/>
            <person name="Wilkins M.J."/>
            <person name="Karaoz U."/>
            <person name="Brodie E.L."/>
            <person name="Williams K.H."/>
            <person name="Hubbard S.S."/>
            <person name="Banfield J.F."/>
        </authorList>
    </citation>
    <scope>NUCLEOTIDE SEQUENCE [LARGE SCALE GENOMIC DNA]</scope>
</reference>
<dbReference type="Gene3D" id="1.10.510.10">
    <property type="entry name" value="Transferase(Phosphotransferase) domain 1"/>
    <property type="match status" value="1"/>
</dbReference>
<dbReference type="EMBL" id="MGHD01000001">
    <property type="protein sequence ID" value="OGM60947.1"/>
    <property type="molecule type" value="Genomic_DNA"/>
</dbReference>
<dbReference type="STRING" id="1802517.A2892_05350"/>
<dbReference type="InterPro" id="IPR050154">
    <property type="entry name" value="UbiB_kinase"/>
</dbReference>
<dbReference type="GO" id="GO:0005524">
    <property type="term" value="F:ATP binding"/>
    <property type="evidence" value="ECO:0007669"/>
    <property type="project" value="InterPro"/>
</dbReference>
<dbReference type="AlphaFoldDB" id="A0A1F8BA92"/>
<gene>
    <name evidence="3" type="ORF">A2892_05350</name>
</gene>
<evidence type="ECO:0000313" key="3">
    <source>
        <dbReference type="EMBL" id="OGM60947.1"/>
    </source>
</evidence>
<dbReference type="InterPro" id="IPR004147">
    <property type="entry name" value="ABC1_dom"/>
</dbReference>
<accession>A0A1F8BA92</accession>
<proteinExistence type="inferred from homology"/>
<dbReference type="InterPro" id="IPR000719">
    <property type="entry name" value="Prot_kinase_dom"/>
</dbReference>
<evidence type="ECO:0000259" key="2">
    <source>
        <dbReference type="PROSITE" id="PS50011"/>
    </source>
</evidence>
<dbReference type="PANTHER" id="PTHR10566">
    <property type="entry name" value="CHAPERONE-ACTIVITY OF BC1 COMPLEX CABC1 -RELATED"/>
    <property type="match status" value="1"/>
</dbReference>
<dbReference type="GO" id="GO:0004672">
    <property type="term" value="F:protein kinase activity"/>
    <property type="evidence" value="ECO:0007669"/>
    <property type="project" value="InterPro"/>
</dbReference>
<dbReference type="CDD" id="cd05121">
    <property type="entry name" value="ABC1_ADCK3-like"/>
    <property type="match status" value="1"/>
</dbReference>
<dbReference type="SUPFAM" id="SSF56112">
    <property type="entry name" value="Protein kinase-like (PK-like)"/>
    <property type="match status" value="1"/>
</dbReference>
<dbReference type="PANTHER" id="PTHR10566:SF113">
    <property type="entry name" value="PROTEIN ACTIVITY OF BC1 COMPLEX KINASE 7, CHLOROPLASTIC"/>
    <property type="match status" value="1"/>
</dbReference>
<evidence type="ECO:0000313" key="4">
    <source>
        <dbReference type="Proteomes" id="UP000176404"/>
    </source>
</evidence>
<comment type="caution">
    <text evidence="3">The sequence shown here is derived from an EMBL/GenBank/DDBJ whole genome shotgun (WGS) entry which is preliminary data.</text>
</comment>
<evidence type="ECO:0000256" key="1">
    <source>
        <dbReference type="ARBA" id="ARBA00009670"/>
    </source>
</evidence>
<dbReference type="PROSITE" id="PS50011">
    <property type="entry name" value="PROTEIN_KINASE_DOM"/>
    <property type="match status" value="1"/>
</dbReference>
<organism evidence="3 4">
    <name type="scientific">Candidatus Woesebacteria bacterium RIFCSPLOWO2_01_FULL_39_10b</name>
    <dbReference type="NCBI Taxonomy" id="1802517"/>
    <lineage>
        <taxon>Bacteria</taxon>
        <taxon>Candidatus Woeseibacteriota</taxon>
    </lineage>
</organism>
<comment type="similarity">
    <text evidence="1">Belongs to the protein kinase superfamily. ADCK protein kinase family.</text>
</comment>
<feature type="domain" description="Protein kinase" evidence="2">
    <location>
        <begin position="108"/>
        <end position="468"/>
    </location>
</feature>
<dbReference type="Proteomes" id="UP000176404">
    <property type="component" value="Unassembled WGS sequence"/>
</dbReference>
<dbReference type="Pfam" id="PF03109">
    <property type="entry name" value="ABC1"/>
    <property type="match status" value="1"/>
</dbReference>